<dbReference type="OrthoDB" id="1846420at2"/>
<dbReference type="RefSeq" id="WP_066240379.1">
    <property type="nucleotide sequence ID" value="NZ_LRFC01000018.1"/>
</dbReference>
<evidence type="ECO:0000313" key="3">
    <source>
        <dbReference type="Proteomes" id="UP000076567"/>
    </source>
</evidence>
<proteinExistence type="predicted"/>
<feature type="domain" description="Metallo-beta-lactamase" evidence="1">
    <location>
        <begin position="12"/>
        <end position="182"/>
    </location>
</feature>
<dbReference type="EMBL" id="LRFC01000018">
    <property type="protein sequence ID" value="KZE66832.1"/>
    <property type="molecule type" value="Genomic_DNA"/>
</dbReference>
<comment type="caution">
    <text evidence="2">The sequence shown here is derived from an EMBL/GenBank/DDBJ whole genome shotgun (WGS) entry which is preliminary data.</text>
</comment>
<name>A0A163RGC8_9BACL</name>
<gene>
    <name evidence="2" type="ORF">AWM68_20220</name>
</gene>
<dbReference type="InterPro" id="IPR052533">
    <property type="entry name" value="WalJ/YycJ-like"/>
</dbReference>
<dbReference type="GO" id="GO:0016787">
    <property type="term" value="F:hydrolase activity"/>
    <property type="evidence" value="ECO:0007669"/>
    <property type="project" value="UniProtKB-KW"/>
</dbReference>
<dbReference type="SMART" id="SM00849">
    <property type="entry name" value="Lactamase_B"/>
    <property type="match status" value="1"/>
</dbReference>
<dbReference type="InterPro" id="IPR001279">
    <property type="entry name" value="Metallo-B-lactamas"/>
</dbReference>
<keyword evidence="2" id="KW-0378">Hydrolase</keyword>
<dbReference type="Pfam" id="PF12706">
    <property type="entry name" value="Lactamase_B_2"/>
    <property type="match status" value="1"/>
</dbReference>
<accession>A0A163RGC8</accession>
<dbReference type="AlphaFoldDB" id="A0A163RGC8"/>
<dbReference type="PANTHER" id="PTHR47619:SF1">
    <property type="entry name" value="EXODEOXYRIBONUCLEASE WALJ"/>
    <property type="match status" value="1"/>
</dbReference>
<dbReference type="SUPFAM" id="SSF56281">
    <property type="entry name" value="Metallo-hydrolase/oxidoreductase"/>
    <property type="match status" value="1"/>
</dbReference>
<sequence>MIEIKSFGSSSAGNCYYITDGRTPLLLEAGIKFKEVQRQLNFQTTSIAGCLISHEHGDHCKAIKEVLKAGINCYMSPGTAGTLNIQHHRIHTIPAKQQFRIGTWNILPFDVQHDVAEPYGFLLTNESGEKVLFATDTYYIRYKFKGLTHILVECNYSMDILDANIALGRTPAVMKKRLMRSHFSLENVKEFLKANDLSTVQEIWLLHLSDSNSNQNEFKKEIMQLTGKVVYVP</sequence>
<dbReference type="Gene3D" id="3.60.15.10">
    <property type="entry name" value="Ribonuclease Z/Hydroxyacylglutathione hydrolase-like"/>
    <property type="match status" value="1"/>
</dbReference>
<evidence type="ECO:0000259" key="1">
    <source>
        <dbReference type="SMART" id="SM00849"/>
    </source>
</evidence>
<dbReference type="PANTHER" id="PTHR47619">
    <property type="entry name" value="METALLO-HYDROLASE YYCJ-RELATED"/>
    <property type="match status" value="1"/>
</dbReference>
<evidence type="ECO:0000313" key="2">
    <source>
        <dbReference type="EMBL" id="KZE66832.1"/>
    </source>
</evidence>
<organism evidence="2 3">
    <name type="scientific">Fictibacillus phosphorivorans</name>
    <dbReference type="NCBI Taxonomy" id="1221500"/>
    <lineage>
        <taxon>Bacteria</taxon>
        <taxon>Bacillati</taxon>
        <taxon>Bacillota</taxon>
        <taxon>Bacilli</taxon>
        <taxon>Bacillales</taxon>
        <taxon>Fictibacillaceae</taxon>
        <taxon>Fictibacillus</taxon>
    </lineage>
</organism>
<protein>
    <submittedName>
        <fullName evidence="2">MBL fold metallo-hydrolase</fullName>
    </submittedName>
</protein>
<reference evidence="3" key="1">
    <citation type="submission" date="2016-01" db="EMBL/GenBank/DDBJ databases">
        <title>Draft genome of Chromobacterium sp. F49.</title>
        <authorList>
            <person name="Hong K.W."/>
        </authorList>
    </citation>
    <scope>NUCLEOTIDE SEQUENCE [LARGE SCALE GENOMIC DNA]</scope>
    <source>
        <strain evidence="3">P7IIIA</strain>
    </source>
</reference>
<dbReference type="InterPro" id="IPR036866">
    <property type="entry name" value="RibonucZ/Hydroxyglut_hydro"/>
</dbReference>
<dbReference type="Proteomes" id="UP000076567">
    <property type="component" value="Unassembled WGS sequence"/>
</dbReference>
<keyword evidence="3" id="KW-1185">Reference proteome</keyword>